<reference evidence="3" key="1">
    <citation type="submission" date="2016-10" db="EMBL/GenBank/DDBJ databases">
        <authorList>
            <person name="Varghese N."/>
            <person name="Submissions S."/>
        </authorList>
    </citation>
    <scope>NUCLEOTIDE SEQUENCE [LARGE SCALE GENOMIC DNA]</scope>
    <source>
        <strain evidence="3">DSM 25157</strain>
    </source>
</reference>
<keyword evidence="1" id="KW-1133">Transmembrane helix</keyword>
<gene>
    <name evidence="2" type="ORF">SAMN05421875_10884</name>
</gene>
<evidence type="ECO:0000313" key="3">
    <source>
        <dbReference type="Proteomes" id="UP000199002"/>
    </source>
</evidence>
<accession>A0A1H3ZQT8</accession>
<proteinExistence type="predicted"/>
<keyword evidence="1" id="KW-0812">Transmembrane</keyword>
<evidence type="ECO:0000256" key="1">
    <source>
        <dbReference type="SAM" id="Phobius"/>
    </source>
</evidence>
<keyword evidence="3" id="KW-1185">Reference proteome</keyword>
<dbReference type="STRING" id="592050.SAMN05421875_10884"/>
<dbReference type="EMBL" id="FNQJ01000008">
    <property type="protein sequence ID" value="SEA25975.1"/>
    <property type="molecule type" value="Genomic_DNA"/>
</dbReference>
<organism evidence="2 3">
    <name type="scientific">Acidovorax soli</name>
    <dbReference type="NCBI Taxonomy" id="592050"/>
    <lineage>
        <taxon>Bacteria</taxon>
        <taxon>Pseudomonadati</taxon>
        <taxon>Pseudomonadota</taxon>
        <taxon>Betaproteobacteria</taxon>
        <taxon>Burkholderiales</taxon>
        <taxon>Comamonadaceae</taxon>
        <taxon>Acidovorax</taxon>
    </lineage>
</organism>
<dbReference type="Proteomes" id="UP000199002">
    <property type="component" value="Unassembled WGS sequence"/>
</dbReference>
<feature type="transmembrane region" description="Helical" evidence="1">
    <location>
        <begin position="6"/>
        <end position="24"/>
    </location>
</feature>
<protein>
    <submittedName>
        <fullName evidence="2">Uncharacterized protein</fullName>
    </submittedName>
</protein>
<evidence type="ECO:0000313" key="2">
    <source>
        <dbReference type="EMBL" id="SEA25975.1"/>
    </source>
</evidence>
<sequence length="45" mass="4904">MGLILLEALLALAVLVLIVWWTMFSGRQRGELKAPPDDGTDPPAQ</sequence>
<dbReference type="GeneID" id="51982355"/>
<keyword evidence="1" id="KW-0472">Membrane</keyword>
<dbReference type="AlphaFoldDB" id="A0A1H3ZQT8"/>
<dbReference type="RefSeq" id="WP_167544067.1">
    <property type="nucleotide sequence ID" value="NZ_CAXIQL010000025.1"/>
</dbReference>
<name>A0A1H3ZQT8_9BURK</name>